<evidence type="ECO:0000313" key="3">
    <source>
        <dbReference type="EMBL" id="RYU10224.1"/>
    </source>
</evidence>
<keyword evidence="4" id="KW-1185">Reference proteome</keyword>
<dbReference type="AlphaFoldDB" id="A0A4Q5IW44"/>
<organism evidence="3 4">
    <name type="scientific">Nocardioides iriomotensis</name>
    <dbReference type="NCBI Taxonomy" id="715784"/>
    <lineage>
        <taxon>Bacteria</taxon>
        <taxon>Bacillati</taxon>
        <taxon>Actinomycetota</taxon>
        <taxon>Actinomycetes</taxon>
        <taxon>Propionibacteriales</taxon>
        <taxon>Nocardioidaceae</taxon>
        <taxon>Nocardioides</taxon>
    </lineage>
</organism>
<accession>A0A4Q5IW44</accession>
<sequence>MRIAVLGTGVAGRTVAGRLAELGHDVRHGTRDPAATRGREDWSDVPGTTLATFADAVADADLVVNASNGMASLEVLATVAEQLAGKVLLDLANPLDFSQGFPPSLSVSNTDSLAEQIQRAHPDVRVVKALNTMNAGLMVHPETLADADHTVFVCGDDEGAKATVTALLHELGHTDVLDLGGLDGARGTEMVLPLWVRLMQQLGTVHFQLKVVR</sequence>
<dbReference type="OrthoDB" id="3194817at2"/>
<dbReference type="PANTHER" id="PTHR14239">
    <property type="entry name" value="DUDULIN-RELATED"/>
    <property type="match status" value="1"/>
</dbReference>
<dbReference type="InterPro" id="IPR051267">
    <property type="entry name" value="STEAP_metalloreductase"/>
</dbReference>
<feature type="domain" description="Pyrroline-5-carboxylate reductase catalytic N-terminal" evidence="2">
    <location>
        <begin position="2"/>
        <end position="94"/>
    </location>
</feature>
<dbReference type="RefSeq" id="WP_129988661.1">
    <property type="nucleotide sequence ID" value="NZ_SDPU01000032.1"/>
</dbReference>
<comment type="caution">
    <text evidence="3">The sequence shown here is derived from an EMBL/GenBank/DDBJ whole genome shotgun (WGS) entry which is preliminary data.</text>
</comment>
<dbReference type="InterPro" id="IPR036291">
    <property type="entry name" value="NAD(P)-bd_dom_sf"/>
</dbReference>
<evidence type="ECO:0000313" key="4">
    <source>
        <dbReference type="Proteomes" id="UP000291189"/>
    </source>
</evidence>
<protein>
    <submittedName>
        <fullName evidence="3">NADP oxidoreductase</fullName>
    </submittedName>
</protein>
<dbReference type="SUPFAM" id="SSF51735">
    <property type="entry name" value="NAD(P)-binding Rossmann-fold domains"/>
    <property type="match status" value="1"/>
</dbReference>
<dbReference type="Gene3D" id="3.40.50.720">
    <property type="entry name" value="NAD(P)-binding Rossmann-like Domain"/>
    <property type="match status" value="1"/>
</dbReference>
<proteinExistence type="predicted"/>
<gene>
    <name evidence="3" type="ORF">ETU37_17645</name>
</gene>
<evidence type="ECO:0000259" key="2">
    <source>
        <dbReference type="Pfam" id="PF03807"/>
    </source>
</evidence>
<evidence type="ECO:0000256" key="1">
    <source>
        <dbReference type="ARBA" id="ARBA00023002"/>
    </source>
</evidence>
<name>A0A4Q5IW44_9ACTN</name>
<dbReference type="Pfam" id="PF03807">
    <property type="entry name" value="F420_oxidored"/>
    <property type="match status" value="1"/>
</dbReference>
<keyword evidence="1" id="KW-0560">Oxidoreductase</keyword>
<reference evidence="3 4" key="1">
    <citation type="submission" date="2019-01" db="EMBL/GenBank/DDBJ databases">
        <title>Nocardioides guangzhouensis sp. nov., an actinobacterium isolated from soil.</title>
        <authorList>
            <person name="Fu Y."/>
            <person name="Cai Y."/>
            <person name="Lin Z."/>
            <person name="Chen P."/>
        </authorList>
    </citation>
    <scope>NUCLEOTIDE SEQUENCE [LARGE SCALE GENOMIC DNA]</scope>
    <source>
        <strain evidence="3 4">NBRC 105384</strain>
    </source>
</reference>
<dbReference type="Proteomes" id="UP000291189">
    <property type="component" value="Unassembled WGS sequence"/>
</dbReference>
<dbReference type="EMBL" id="SDPU01000032">
    <property type="protein sequence ID" value="RYU10224.1"/>
    <property type="molecule type" value="Genomic_DNA"/>
</dbReference>
<dbReference type="GO" id="GO:0016491">
    <property type="term" value="F:oxidoreductase activity"/>
    <property type="evidence" value="ECO:0007669"/>
    <property type="project" value="UniProtKB-KW"/>
</dbReference>
<dbReference type="InterPro" id="IPR028939">
    <property type="entry name" value="P5C_Rdtase_cat_N"/>
</dbReference>